<dbReference type="InterPro" id="IPR036388">
    <property type="entry name" value="WH-like_DNA-bd_sf"/>
</dbReference>
<evidence type="ECO:0000313" key="5">
    <source>
        <dbReference type="EMBL" id="TWF84602.1"/>
    </source>
</evidence>
<comment type="caution">
    <text evidence="5">The sequence shown here is derived from an EMBL/GenBank/DDBJ whole genome shotgun (WGS) entry which is preliminary data.</text>
</comment>
<keyword evidence="2" id="KW-0238">DNA-binding</keyword>
<protein>
    <submittedName>
        <fullName evidence="5">HxlR family transcriptional regulator</fullName>
    </submittedName>
</protein>
<evidence type="ECO:0000313" key="6">
    <source>
        <dbReference type="Proteomes" id="UP000316603"/>
    </source>
</evidence>
<dbReference type="Gene3D" id="1.10.10.10">
    <property type="entry name" value="Winged helix-like DNA-binding domain superfamily/Winged helix DNA-binding domain"/>
    <property type="match status" value="1"/>
</dbReference>
<dbReference type="PROSITE" id="PS51118">
    <property type="entry name" value="HTH_HXLR"/>
    <property type="match status" value="1"/>
</dbReference>
<sequence length="119" mass="13483">MVMSCTTDRHDHHDVYAAQCPCRDVLDLLANKWSALVIGALEEGPRRFGALQRRLEGVSPKVLTNTLRRLEEKGFVNRTVYPAVPLHVEYELTALGRGVAQPLARLRDWVEDHLDEIPV</sequence>
<evidence type="ECO:0000256" key="1">
    <source>
        <dbReference type="ARBA" id="ARBA00023015"/>
    </source>
</evidence>
<dbReference type="InterPro" id="IPR036390">
    <property type="entry name" value="WH_DNA-bd_sf"/>
</dbReference>
<dbReference type="InterPro" id="IPR002577">
    <property type="entry name" value="HTH_HxlR"/>
</dbReference>
<evidence type="ECO:0000256" key="2">
    <source>
        <dbReference type="ARBA" id="ARBA00023125"/>
    </source>
</evidence>
<dbReference type="EMBL" id="VIWV01000001">
    <property type="protein sequence ID" value="TWF84602.1"/>
    <property type="molecule type" value="Genomic_DNA"/>
</dbReference>
<dbReference type="PANTHER" id="PTHR33204:SF37">
    <property type="entry name" value="HTH-TYPE TRANSCRIPTIONAL REGULATOR YODB"/>
    <property type="match status" value="1"/>
</dbReference>
<dbReference type="Pfam" id="PF01638">
    <property type="entry name" value="HxlR"/>
    <property type="match status" value="1"/>
</dbReference>
<accession>A0A561TBX2</accession>
<keyword evidence="6" id="KW-1185">Reference proteome</keyword>
<feature type="domain" description="HTH hxlR-type" evidence="4">
    <location>
        <begin position="20"/>
        <end position="118"/>
    </location>
</feature>
<evidence type="ECO:0000256" key="3">
    <source>
        <dbReference type="ARBA" id="ARBA00023163"/>
    </source>
</evidence>
<dbReference type="SUPFAM" id="SSF46785">
    <property type="entry name" value="Winged helix' DNA-binding domain"/>
    <property type="match status" value="1"/>
</dbReference>
<keyword evidence="3" id="KW-0804">Transcription</keyword>
<reference evidence="5 6" key="1">
    <citation type="submission" date="2019-06" db="EMBL/GenBank/DDBJ databases">
        <title>Sequencing the genomes of 1000 actinobacteria strains.</title>
        <authorList>
            <person name="Klenk H.-P."/>
        </authorList>
    </citation>
    <scope>NUCLEOTIDE SEQUENCE [LARGE SCALE GENOMIC DNA]</scope>
    <source>
        <strain evidence="5 6">DSM 41695</strain>
    </source>
</reference>
<keyword evidence="1" id="KW-0805">Transcription regulation</keyword>
<dbReference type="PANTHER" id="PTHR33204">
    <property type="entry name" value="TRANSCRIPTIONAL REGULATOR, MARR FAMILY"/>
    <property type="match status" value="1"/>
</dbReference>
<dbReference type="AlphaFoldDB" id="A0A561TBX2"/>
<organism evidence="5 6">
    <name type="scientific">Streptomyces capillispiralis</name>
    <dbReference type="NCBI Taxonomy" id="68182"/>
    <lineage>
        <taxon>Bacteria</taxon>
        <taxon>Bacillati</taxon>
        <taxon>Actinomycetota</taxon>
        <taxon>Actinomycetes</taxon>
        <taxon>Kitasatosporales</taxon>
        <taxon>Streptomycetaceae</taxon>
        <taxon>Streptomyces</taxon>
    </lineage>
</organism>
<proteinExistence type="predicted"/>
<dbReference type="GO" id="GO:0003677">
    <property type="term" value="F:DNA binding"/>
    <property type="evidence" value="ECO:0007669"/>
    <property type="project" value="UniProtKB-KW"/>
</dbReference>
<dbReference type="OrthoDB" id="370168at2"/>
<dbReference type="Proteomes" id="UP000316603">
    <property type="component" value="Unassembled WGS sequence"/>
</dbReference>
<evidence type="ECO:0000259" key="4">
    <source>
        <dbReference type="PROSITE" id="PS51118"/>
    </source>
</evidence>
<name>A0A561TBX2_9ACTN</name>
<gene>
    <name evidence="5" type="ORF">FHX78_111537</name>
</gene>